<protein>
    <submittedName>
        <fullName evidence="2">DUF4283 domain-containing protein</fullName>
    </submittedName>
</protein>
<dbReference type="EMBL" id="JBFOLK010000003">
    <property type="protein sequence ID" value="KAL2526298.1"/>
    <property type="molecule type" value="Genomic_DNA"/>
</dbReference>
<organism evidence="2 3">
    <name type="scientific">Abeliophyllum distichum</name>
    <dbReference type="NCBI Taxonomy" id="126358"/>
    <lineage>
        <taxon>Eukaryota</taxon>
        <taxon>Viridiplantae</taxon>
        <taxon>Streptophyta</taxon>
        <taxon>Embryophyta</taxon>
        <taxon>Tracheophyta</taxon>
        <taxon>Spermatophyta</taxon>
        <taxon>Magnoliopsida</taxon>
        <taxon>eudicotyledons</taxon>
        <taxon>Gunneridae</taxon>
        <taxon>Pentapetalae</taxon>
        <taxon>asterids</taxon>
        <taxon>lamiids</taxon>
        <taxon>Lamiales</taxon>
        <taxon>Oleaceae</taxon>
        <taxon>Forsythieae</taxon>
        <taxon>Abeliophyllum</taxon>
    </lineage>
</organism>
<dbReference type="AlphaFoldDB" id="A0ABD1UNJ8"/>
<evidence type="ECO:0000259" key="1">
    <source>
        <dbReference type="Pfam" id="PF13456"/>
    </source>
</evidence>
<dbReference type="PANTHER" id="PTHR33116">
    <property type="entry name" value="REVERSE TRANSCRIPTASE ZINC-BINDING DOMAIN-CONTAINING PROTEIN-RELATED-RELATED"/>
    <property type="match status" value="1"/>
</dbReference>
<feature type="domain" description="RNase H type-1" evidence="1">
    <location>
        <begin position="297"/>
        <end position="353"/>
    </location>
</feature>
<dbReference type="Proteomes" id="UP001604336">
    <property type="component" value="Unassembled WGS sequence"/>
</dbReference>
<keyword evidence="3" id="KW-1185">Reference proteome</keyword>
<dbReference type="PANTHER" id="PTHR33116:SF80">
    <property type="entry name" value="REVERSE TRANSCRIPTASE ZINC-BINDING DOMAIN-CONTAINING PROTEIN"/>
    <property type="match status" value="1"/>
</dbReference>
<reference evidence="3" key="1">
    <citation type="submission" date="2024-07" db="EMBL/GenBank/DDBJ databases">
        <title>Two chromosome-level genome assemblies of Korean endemic species Abeliophyllum distichum and Forsythia ovata (Oleaceae).</title>
        <authorList>
            <person name="Jang H."/>
        </authorList>
    </citation>
    <scope>NUCLEOTIDE SEQUENCE [LARGE SCALE GENOMIC DNA]</scope>
</reference>
<dbReference type="Gene3D" id="3.30.420.10">
    <property type="entry name" value="Ribonuclease H-like superfamily/Ribonuclease H"/>
    <property type="match status" value="1"/>
</dbReference>
<comment type="caution">
    <text evidence="2">The sequence shown here is derived from an EMBL/GenBank/DDBJ whole genome shotgun (WGS) entry which is preliminary data.</text>
</comment>
<gene>
    <name evidence="2" type="ORF">Adt_11352</name>
</gene>
<accession>A0ABD1UNJ8</accession>
<dbReference type="InterPro" id="IPR044730">
    <property type="entry name" value="RNase_H-like_dom_plant"/>
</dbReference>
<evidence type="ECO:0000313" key="3">
    <source>
        <dbReference type="Proteomes" id="UP001604336"/>
    </source>
</evidence>
<name>A0ABD1UNJ8_9LAMI</name>
<evidence type="ECO:0000313" key="2">
    <source>
        <dbReference type="EMBL" id="KAL2526298.1"/>
    </source>
</evidence>
<dbReference type="CDD" id="cd06222">
    <property type="entry name" value="RNase_H_like"/>
    <property type="match status" value="1"/>
</dbReference>
<dbReference type="InterPro" id="IPR002156">
    <property type="entry name" value="RNaseH_domain"/>
</dbReference>
<sequence length="356" mass="40534">MARSNSNNKVDSDIHEIIEVKTKLVNRDKSGFIVPKRSPPSRIQILEHITGFKRQQQPFTYLGIPLFKGARKTFLYDDLLPKVKSKISRWAFRLLSSGGRITLLRSVLSSLSLYLFQIMQPPKTVLKKLESTFARFLWDSKDQAHRMHSRRWKDICLPADKAVVLGSVFIGQVLQEYPSHSGPHTTFCFCSLERLKGVGLIAEPHIAWQLGQGRIFFWHDCWMGDMTLAQMFPHREHTSVQGLVPVDVIIQKRIRAHMASRCQFCSEIETIQHFFIDSLVAHQVYWCAPSAGSTKINTDGCIRDGFASGGAIIRDHTGHCIRAFSASYRDIFILEAELRAILQGIELARRMGLVDL</sequence>
<dbReference type="InterPro" id="IPR036397">
    <property type="entry name" value="RNaseH_sf"/>
</dbReference>
<dbReference type="Pfam" id="PF13456">
    <property type="entry name" value="RVT_3"/>
    <property type="match status" value="1"/>
</dbReference>
<proteinExistence type="predicted"/>